<keyword evidence="1" id="KW-0812">Transmembrane</keyword>
<gene>
    <name evidence="3" type="primary">ND6</name>
</gene>
<geneLocation type="mitochondrion" evidence="3"/>
<feature type="transmembrane region" description="Helical" evidence="1">
    <location>
        <begin position="120"/>
        <end position="142"/>
    </location>
</feature>
<evidence type="ECO:0000313" key="2">
    <source>
        <dbReference type="EMBL" id="ANC95456.1"/>
    </source>
</evidence>
<proteinExistence type="predicted"/>
<dbReference type="EMBL" id="KT353108">
    <property type="protein sequence ID" value="ANC95468.1"/>
    <property type="molecule type" value="Genomic_DNA"/>
</dbReference>
<dbReference type="EMBL" id="KT353107">
    <property type="protein sequence ID" value="ANC95456.1"/>
    <property type="molecule type" value="Genomic_DNA"/>
</dbReference>
<keyword evidence="1" id="KW-0472">Membrane</keyword>
<dbReference type="AlphaFoldDB" id="A0A342KBC5"/>
<sequence length="160" mass="18228">MKLIVSFTFGLLVINSLFPVSIFFYSLVLSLCVLGEVGLNFSDVLAFLSFMVYISGITAVIGYFVTFFPKKLEGRPFHGCVYSWAYMLALVFFNVTQLGALDYGFELSLCRDYAFNSMSFYGFVVQFLAPLLFIIMVAVISMSKPEEMTLRRWEPINWSL</sequence>
<feature type="transmembrane region" description="Helical" evidence="1">
    <location>
        <begin position="80"/>
        <end position="100"/>
    </location>
</feature>
<keyword evidence="1" id="KW-1133">Transmembrane helix</keyword>
<dbReference type="CTD" id="4541"/>
<reference evidence="3" key="1">
    <citation type="submission" date="2015-07" db="EMBL/GenBank/DDBJ databases">
        <title>The mitogenome of Talonostrea talonata and its phylogenetic consideration.</title>
        <authorList>
            <person name="Mu W."/>
            <person name="Fang S."/>
            <person name="Ren J."/>
            <person name="Liu X."/>
        </authorList>
    </citation>
    <scope>NUCLEOTIDE SEQUENCE</scope>
    <source>
        <strain evidence="2">ID07</strain>
        <strain evidence="3">ID11</strain>
    </source>
</reference>
<evidence type="ECO:0000256" key="1">
    <source>
        <dbReference type="SAM" id="Phobius"/>
    </source>
</evidence>
<organism evidence="3">
    <name type="scientific">Crassostrea talonata</name>
    <dbReference type="NCBI Taxonomy" id="1356040"/>
    <lineage>
        <taxon>Eukaryota</taxon>
        <taxon>Metazoa</taxon>
        <taxon>Spiralia</taxon>
        <taxon>Lophotrochozoa</taxon>
        <taxon>Mollusca</taxon>
        <taxon>Bivalvia</taxon>
        <taxon>Autobranchia</taxon>
        <taxon>Pteriomorphia</taxon>
        <taxon>Ostreida</taxon>
        <taxon>Ostreoidea</taxon>
        <taxon>Ostreidae</taxon>
        <taxon>Crassostrea</taxon>
    </lineage>
</organism>
<feature type="transmembrane region" description="Helical" evidence="1">
    <location>
        <begin position="7"/>
        <end position="27"/>
    </location>
</feature>
<dbReference type="RefSeq" id="YP_010826678.1">
    <property type="nucleotide sequence ID" value="NC_077458.1"/>
</dbReference>
<name>A0A342KBC5_9BIVA</name>
<feature type="transmembrane region" description="Helical" evidence="1">
    <location>
        <begin position="47"/>
        <end position="68"/>
    </location>
</feature>
<protein>
    <submittedName>
        <fullName evidence="3">NADH dehydrogenase subunit 6</fullName>
    </submittedName>
</protein>
<accession>A0A342KBC5</accession>
<keyword evidence="3" id="KW-0496">Mitochondrion</keyword>
<dbReference type="GeneID" id="82128955"/>
<evidence type="ECO:0000313" key="3">
    <source>
        <dbReference type="EMBL" id="ANC95468.1"/>
    </source>
</evidence>